<protein>
    <submittedName>
        <fullName evidence="1">Uncharacterized protein</fullName>
    </submittedName>
</protein>
<evidence type="ECO:0000313" key="1">
    <source>
        <dbReference type="EMBL" id="GIY63789.1"/>
    </source>
</evidence>
<proteinExistence type="predicted"/>
<dbReference type="EMBL" id="BPLR01013786">
    <property type="protein sequence ID" value="GIY63789.1"/>
    <property type="molecule type" value="Genomic_DNA"/>
</dbReference>
<organism evidence="1 2">
    <name type="scientific">Caerostris extrusa</name>
    <name type="common">Bark spider</name>
    <name type="synonym">Caerostris bankana</name>
    <dbReference type="NCBI Taxonomy" id="172846"/>
    <lineage>
        <taxon>Eukaryota</taxon>
        <taxon>Metazoa</taxon>
        <taxon>Ecdysozoa</taxon>
        <taxon>Arthropoda</taxon>
        <taxon>Chelicerata</taxon>
        <taxon>Arachnida</taxon>
        <taxon>Araneae</taxon>
        <taxon>Araneomorphae</taxon>
        <taxon>Entelegynae</taxon>
        <taxon>Araneoidea</taxon>
        <taxon>Araneidae</taxon>
        <taxon>Caerostris</taxon>
    </lineage>
</organism>
<dbReference type="AlphaFoldDB" id="A0AAV4V1A1"/>
<sequence length="88" mass="9841">MRYVEAGEEGCGPFVMGGSVWEDLVVAFVRNDEETENKLERKGNCTIVHSKMLIVAFFLREEQKLLPVKPDCLPSDIDATLNVSIAIK</sequence>
<evidence type="ECO:0000313" key="2">
    <source>
        <dbReference type="Proteomes" id="UP001054945"/>
    </source>
</evidence>
<dbReference type="Proteomes" id="UP001054945">
    <property type="component" value="Unassembled WGS sequence"/>
</dbReference>
<keyword evidence="2" id="KW-1185">Reference proteome</keyword>
<accession>A0AAV4V1A1</accession>
<comment type="caution">
    <text evidence="1">The sequence shown here is derived from an EMBL/GenBank/DDBJ whole genome shotgun (WGS) entry which is preliminary data.</text>
</comment>
<name>A0AAV4V1A1_CAEEX</name>
<gene>
    <name evidence="1" type="ORF">CEXT_9351</name>
</gene>
<reference evidence="1 2" key="1">
    <citation type="submission" date="2021-06" db="EMBL/GenBank/DDBJ databases">
        <title>Caerostris extrusa draft genome.</title>
        <authorList>
            <person name="Kono N."/>
            <person name="Arakawa K."/>
        </authorList>
    </citation>
    <scope>NUCLEOTIDE SEQUENCE [LARGE SCALE GENOMIC DNA]</scope>
</reference>